<dbReference type="STRING" id="1561998.A0A1I7U442"/>
<evidence type="ECO:0000313" key="3">
    <source>
        <dbReference type="Proteomes" id="UP000095282"/>
    </source>
</evidence>
<name>A0A1I7U442_9PELO</name>
<dbReference type="Pfam" id="PF16498">
    <property type="entry name" value="SWIRM-assoc_3"/>
    <property type="match status" value="1"/>
</dbReference>
<evidence type="ECO:0000256" key="1">
    <source>
        <dbReference type="SAM" id="MobiDB-lite"/>
    </source>
</evidence>
<dbReference type="AlphaFoldDB" id="A0A1I7U442"/>
<dbReference type="Proteomes" id="UP000095282">
    <property type="component" value="Unplaced"/>
</dbReference>
<organism evidence="3 4">
    <name type="scientific">Caenorhabditis tropicalis</name>
    <dbReference type="NCBI Taxonomy" id="1561998"/>
    <lineage>
        <taxon>Eukaryota</taxon>
        <taxon>Metazoa</taxon>
        <taxon>Ecdysozoa</taxon>
        <taxon>Nematoda</taxon>
        <taxon>Chromadorea</taxon>
        <taxon>Rhabditida</taxon>
        <taxon>Rhabditina</taxon>
        <taxon>Rhabditomorpha</taxon>
        <taxon>Rhabditoidea</taxon>
        <taxon>Rhabditidae</taxon>
        <taxon>Peloderinae</taxon>
        <taxon>Caenorhabditis</taxon>
    </lineage>
</organism>
<proteinExistence type="predicted"/>
<keyword evidence="3" id="KW-1185">Reference proteome</keyword>
<feature type="region of interest" description="Disordered" evidence="1">
    <location>
        <begin position="38"/>
        <end position="87"/>
    </location>
</feature>
<sequence length="87" mass="9008">MSTVAFLASVVDPQVAAAATKAAVEEFSKLKEEIPPLVSEAHEKNSGLKPVGDGEASADGDEKMDTSEKPAEGVPSETGKMNFVLCS</sequence>
<dbReference type="WBParaSite" id="Csp11.Scaffold629.g14649.t1">
    <property type="protein sequence ID" value="Csp11.Scaffold629.g14649.t1"/>
    <property type="gene ID" value="Csp11.Scaffold629.g14649"/>
</dbReference>
<protein>
    <submittedName>
        <fullName evidence="4">SWIRM-assoc_3 domain-containing protein</fullName>
    </submittedName>
</protein>
<accession>A0A1I7U442</accession>
<dbReference type="eggNOG" id="KOG1279">
    <property type="taxonomic scope" value="Eukaryota"/>
</dbReference>
<dbReference type="InterPro" id="IPR032448">
    <property type="entry name" value="SWIRM-assoc"/>
</dbReference>
<feature type="domain" description="SMARCC SWIRM-associated" evidence="2">
    <location>
        <begin position="11"/>
        <end position="45"/>
    </location>
</feature>
<reference evidence="4" key="1">
    <citation type="submission" date="2016-11" db="UniProtKB">
        <authorList>
            <consortium name="WormBaseParasite"/>
        </authorList>
    </citation>
    <scope>IDENTIFICATION</scope>
</reference>
<feature type="compositionally biased region" description="Basic and acidic residues" evidence="1">
    <location>
        <begin position="60"/>
        <end position="71"/>
    </location>
</feature>
<evidence type="ECO:0000313" key="4">
    <source>
        <dbReference type="WBParaSite" id="Csp11.Scaffold629.g14649.t1"/>
    </source>
</evidence>
<evidence type="ECO:0000259" key="2">
    <source>
        <dbReference type="Pfam" id="PF16498"/>
    </source>
</evidence>